<evidence type="ECO:0000313" key="2">
    <source>
        <dbReference type="EMBL" id="GAA2126731.1"/>
    </source>
</evidence>
<evidence type="ECO:0000313" key="3">
    <source>
        <dbReference type="Proteomes" id="UP001500443"/>
    </source>
</evidence>
<feature type="region of interest" description="Disordered" evidence="1">
    <location>
        <begin position="60"/>
        <end position="126"/>
    </location>
</feature>
<dbReference type="Proteomes" id="UP001500443">
    <property type="component" value="Unassembled WGS sequence"/>
</dbReference>
<accession>A0ABN2YG68</accession>
<name>A0ABN2YG68_9ACTN</name>
<gene>
    <name evidence="2" type="ORF">GCM10009802_32870</name>
</gene>
<comment type="caution">
    <text evidence="2">The sequence shown here is derived from an EMBL/GenBank/DDBJ whole genome shotgun (WGS) entry which is preliminary data.</text>
</comment>
<feature type="compositionally biased region" description="Polar residues" evidence="1">
    <location>
        <begin position="60"/>
        <end position="74"/>
    </location>
</feature>
<protein>
    <submittedName>
        <fullName evidence="2">Uncharacterized protein</fullName>
    </submittedName>
</protein>
<sequence length="156" mass="16473">MQYTAASMWTPSNSAEIRLPASAAGTVKAYRYQPRPPGRYPVPPPVSYSVVGVNSMLQSCGTATRRQPLSSWSGSAAPAYGPVLSSVPPSGLTRANRQPSRRGTTSRPPAAPARAVPTTAAAPPRYGRRGAVGLRKRCAMDRLPGGLHKHWLGSPV</sequence>
<dbReference type="EMBL" id="BAAAPF010000099">
    <property type="protein sequence ID" value="GAA2126731.1"/>
    <property type="molecule type" value="Genomic_DNA"/>
</dbReference>
<organism evidence="2 3">
    <name type="scientific">Streptomyces synnematoformans</name>
    <dbReference type="NCBI Taxonomy" id="415721"/>
    <lineage>
        <taxon>Bacteria</taxon>
        <taxon>Bacillati</taxon>
        <taxon>Actinomycetota</taxon>
        <taxon>Actinomycetes</taxon>
        <taxon>Kitasatosporales</taxon>
        <taxon>Streptomycetaceae</taxon>
        <taxon>Streptomyces</taxon>
    </lineage>
</organism>
<feature type="compositionally biased region" description="Low complexity" evidence="1">
    <location>
        <begin position="101"/>
        <end position="124"/>
    </location>
</feature>
<reference evidence="2 3" key="1">
    <citation type="journal article" date="2019" name="Int. J. Syst. Evol. Microbiol.">
        <title>The Global Catalogue of Microorganisms (GCM) 10K type strain sequencing project: providing services to taxonomists for standard genome sequencing and annotation.</title>
        <authorList>
            <consortium name="The Broad Institute Genomics Platform"/>
            <consortium name="The Broad Institute Genome Sequencing Center for Infectious Disease"/>
            <person name="Wu L."/>
            <person name="Ma J."/>
        </authorList>
    </citation>
    <scope>NUCLEOTIDE SEQUENCE [LARGE SCALE GENOMIC DNA]</scope>
    <source>
        <strain evidence="2 3">JCM 15481</strain>
    </source>
</reference>
<proteinExistence type="predicted"/>
<evidence type="ECO:0000256" key="1">
    <source>
        <dbReference type="SAM" id="MobiDB-lite"/>
    </source>
</evidence>
<keyword evidence="3" id="KW-1185">Reference proteome</keyword>